<name>A0ABQ7NPZ9_BRACM</name>
<dbReference type="Gene3D" id="3.30.420.10">
    <property type="entry name" value="Ribonuclease H-like superfamily/Ribonuclease H"/>
    <property type="match status" value="1"/>
</dbReference>
<dbReference type="EMBL" id="JADBGQ010000001">
    <property type="protein sequence ID" value="KAG5412899.1"/>
    <property type="molecule type" value="Genomic_DNA"/>
</dbReference>
<comment type="caution">
    <text evidence="2">The sequence shown here is derived from an EMBL/GenBank/DDBJ whole genome shotgun (WGS) entry which is preliminary data.</text>
</comment>
<feature type="domain" description="RNase H type-1" evidence="1">
    <location>
        <begin position="521"/>
        <end position="586"/>
    </location>
</feature>
<proteinExistence type="predicted"/>
<gene>
    <name evidence="2" type="primary">A01g500570.1_BraROA</name>
    <name evidence="2" type="ORF">IGI04_000466</name>
</gene>
<organism evidence="2 3">
    <name type="scientific">Brassica rapa subsp. trilocularis</name>
    <dbReference type="NCBI Taxonomy" id="1813537"/>
    <lineage>
        <taxon>Eukaryota</taxon>
        <taxon>Viridiplantae</taxon>
        <taxon>Streptophyta</taxon>
        <taxon>Embryophyta</taxon>
        <taxon>Tracheophyta</taxon>
        <taxon>Spermatophyta</taxon>
        <taxon>Magnoliopsida</taxon>
        <taxon>eudicotyledons</taxon>
        <taxon>Gunneridae</taxon>
        <taxon>Pentapetalae</taxon>
        <taxon>rosids</taxon>
        <taxon>malvids</taxon>
        <taxon>Brassicales</taxon>
        <taxon>Brassicaceae</taxon>
        <taxon>Brassiceae</taxon>
        <taxon>Brassica</taxon>
    </lineage>
</organism>
<dbReference type="Pfam" id="PF13456">
    <property type="entry name" value="RVT_3"/>
    <property type="match status" value="1"/>
</dbReference>
<dbReference type="Proteomes" id="UP000823674">
    <property type="component" value="Chromosome A01"/>
</dbReference>
<reference evidence="2 3" key="1">
    <citation type="submission" date="2021-03" db="EMBL/GenBank/DDBJ databases">
        <authorList>
            <person name="King G.J."/>
            <person name="Bancroft I."/>
            <person name="Baten A."/>
            <person name="Bloomfield J."/>
            <person name="Borpatragohain P."/>
            <person name="He Z."/>
            <person name="Irish N."/>
            <person name="Irwin J."/>
            <person name="Liu K."/>
            <person name="Mauleon R.P."/>
            <person name="Moore J."/>
            <person name="Morris R."/>
            <person name="Ostergaard L."/>
            <person name="Wang B."/>
            <person name="Wells R."/>
        </authorList>
    </citation>
    <scope>NUCLEOTIDE SEQUENCE [LARGE SCALE GENOMIC DNA]</scope>
    <source>
        <strain evidence="2">R-o-18</strain>
        <tissue evidence="2">Leaf</tissue>
    </source>
</reference>
<dbReference type="InterPro" id="IPR002156">
    <property type="entry name" value="RNaseH_domain"/>
</dbReference>
<sequence>MNFLRNSVGIFRGNSEEAKFCVSSELPRKFLGIFRGIHFPSEHPSEYRCFLVVRYAVLSERDFIRGLFPPVLEGQACLGGAGQVRSWFSVCWWMRGEDWYRIHRFVDAEKKRTEETRALIRNEKKILKELDLIINLEPRSSISKTLDSPIRRGQKKMLRFLGNTLAKSCGKGRLQYRDFSSVSDQKAVSKFYGYCFKTVFGGAGFLLACVTTSPVSKGLRELEQVYIEEMPNADEIEARVAELITLREELMNLDVMLPVDPPDPPVPPDPPPPPALWVFHRQILTLCTAFLHYSEEKGLLLLENCSATWNFNSKSKKLRAFSMNLEASVLSPENPHISSSLMGSDDQRFRPSSVKAYWLRHGNVGVQSFDLTKAYALSLNPVQLTFLVWYDVFSGTLLVLVHRLASVDRVHIAQSRDGVLKFVQWFVQLSQAIRVYTVFAPFLMNTNAKSRQRRPFPTFRSYGSHPQMVLSVTFLFGEVKESPPSHDLEAPVHGSLDHCYFGFPLLAKVIVMRPVLCLELTLEFPKLKAFSDNSTFIRAISSNLQSKEVIGIVSNIRSISSGFASIGFSHLPRSKNSIVDTLAKKALHILSSVKDTAEQKMMMKQTQTVLAKYFRKGISSIASSPLSSRVKHAWEEQNKLVLGLAFIGGWFVKANISMELDDDV</sequence>
<evidence type="ECO:0000313" key="2">
    <source>
        <dbReference type="EMBL" id="KAG5412899.1"/>
    </source>
</evidence>
<accession>A0ABQ7NPZ9</accession>
<keyword evidence="3" id="KW-1185">Reference proteome</keyword>
<protein>
    <recommendedName>
        <fullName evidence="1">RNase H type-1 domain-containing protein</fullName>
    </recommendedName>
</protein>
<evidence type="ECO:0000259" key="1">
    <source>
        <dbReference type="Pfam" id="PF13456"/>
    </source>
</evidence>
<evidence type="ECO:0000313" key="3">
    <source>
        <dbReference type="Proteomes" id="UP000823674"/>
    </source>
</evidence>
<dbReference type="InterPro" id="IPR036397">
    <property type="entry name" value="RNaseH_sf"/>
</dbReference>